<evidence type="ECO:0000256" key="7">
    <source>
        <dbReference type="RuleBase" id="RU364114"/>
    </source>
</evidence>
<keyword evidence="4 7" id="KW-0808">Transferase</keyword>
<reference evidence="8" key="1">
    <citation type="submission" date="2022-10" db="EMBL/GenBank/DDBJ databases">
        <authorList>
            <person name="Byrne P K."/>
        </authorList>
    </citation>
    <scope>NUCLEOTIDE SEQUENCE</scope>
    <source>
        <strain evidence="8">IFO1815</strain>
    </source>
</reference>
<evidence type="ECO:0000256" key="1">
    <source>
        <dbReference type="ARBA" id="ARBA00004173"/>
    </source>
</evidence>
<gene>
    <name evidence="8" type="primary">SMKI11G0590</name>
    <name evidence="8" type="ORF">SMKI_11G0590</name>
</gene>
<proteinExistence type="inferred from homology"/>
<name>A0AA35IPN7_SACMI</name>
<dbReference type="Pfam" id="PF02636">
    <property type="entry name" value="Methyltransf_28"/>
    <property type="match status" value="1"/>
</dbReference>
<dbReference type="PANTHER" id="PTHR12049:SF5">
    <property type="entry name" value="PROTEIN ARGININE METHYLTRANSFERASE NDUFAF7 HOMOLOG, MITOCHONDRIAL"/>
    <property type="match status" value="1"/>
</dbReference>
<dbReference type="EC" id="2.1.1.320" evidence="7"/>
<evidence type="ECO:0000256" key="3">
    <source>
        <dbReference type="ARBA" id="ARBA00022603"/>
    </source>
</evidence>
<dbReference type="PANTHER" id="PTHR12049">
    <property type="entry name" value="PROTEIN ARGININE METHYLTRANSFERASE NDUFAF7, MITOCHONDRIAL"/>
    <property type="match status" value="1"/>
</dbReference>
<dbReference type="GO" id="GO:0035243">
    <property type="term" value="F:protein-arginine omega-N symmetric methyltransferase activity"/>
    <property type="evidence" value="ECO:0007669"/>
    <property type="project" value="UniProtKB-EC"/>
</dbReference>
<keyword evidence="3 7" id="KW-0489">Methyltransferase</keyword>
<dbReference type="InterPro" id="IPR003788">
    <property type="entry name" value="NDUFAF7"/>
</dbReference>
<dbReference type="GO" id="GO:0005739">
    <property type="term" value="C:mitochondrion"/>
    <property type="evidence" value="ECO:0007669"/>
    <property type="project" value="UniProtKB-SubCell"/>
</dbReference>
<comment type="function">
    <text evidence="7">Arginine methyltransferase involved in the assembly or stability of mitochondrial NADH:ubiquinone oxidoreductase complex (complex I).</text>
</comment>
<evidence type="ECO:0000256" key="6">
    <source>
        <dbReference type="ARBA" id="ARBA00048612"/>
    </source>
</evidence>
<organism evidence="8 9">
    <name type="scientific">Saccharomyces mikatae IFO 1815</name>
    <dbReference type="NCBI Taxonomy" id="226126"/>
    <lineage>
        <taxon>Eukaryota</taxon>
        <taxon>Fungi</taxon>
        <taxon>Dikarya</taxon>
        <taxon>Ascomycota</taxon>
        <taxon>Saccharomycotina</taxon>
        <taxon>Saccharomycetes</taxon>
        <taxon>Saccharomycetales</taxon>
        <taxon>Saccharomycetaceae</taxon>
        <taxon>Saccharomyces</taxon>
    </lineage>
</organism>
<protein>
    <recommendedName>
        <fullName evidence="7">Protein arginine methyltransferase NDUFAF7</fullName>
        <ecNumber evidence="7">2.1.1.320</ecNumber>
    </recommendedName>
</protein>
<evidence type="ECO:0000313" key="9">
    <source>
        <dbReference type="Proteomes" id="UP001161438"/>
    </source>
</evidence>
<evidence type="ECO:0000256" key="4">
    <source>
        <dbReference type="ARBA" id="ARBA00022679"/>
    </source>
</evidence>
<dbReference type="RefSeq" id="XP_056077733.1">
    <property type="nucleotide sequence ID" value="XM_056223746.1"/>
</dbReference>
<evidence type="ECO:0000256" key="2">
    <source>
        <dbReference type="ARBA" id="ARBA00005891"/>
    </source>
</evidence>
<comment type="subcellular location">
    <subcellularLocation>
        <location evidence="1 7">Mitochondrion</location>
    </subcellularLocation>
</comment>
<keyword evidence="5 7" id="KW-0496">Mitochondrion</keyword>
<dbReference type="GeneID" id="80919446"/>
<dbReference type="AlphaFoldDB" id="A0AA35IPN7"/>
<dbReference type="Proteomes" id="UP001161438">
    <property type="component" value="Chromosome 11"/>
</dbReference>
<keyword evidence="9" id="KW-1185">Reference proteome</keyword>
<accession>A0AA35IPN7</accession>
<comment type="similarity">
    <text evidence="2 7">Belongs to the NDUFAF7 family.</text>
</comment>
<evidence type="ECO:0000256" key="5">
    <source>
        <dbReference type="ARBA" id="ARBA00023128"/>
    </source>
</evidence>
<comment type="catalytic activity">
    <reaction evidence="6 7">
        <text>L-arginyl-[protein] + 2 S-adenosyl-L-methionine = N(omega),N(omega)'-dimethyl-L-arginyl-[protein] + 2 S-adenosyl-L-homocysteine + 2 H(+)</text>
        <dbReference type="Rhea" id="RHEA:48108"/>
        <dbReference type="Rhea" id="RHEA-COMP:10532"/>
        <dbReference type="Rhea" id="RHEA-COMP:11992"/>
        <dbReference type="ChEBI" id="CHEBI:15378"/>
        <dbReference type="ChEBI" id="CHEBI:29965"/>
        <dbReference type="ChEBI" id="CHEBI:57856"/>
        <dbReference type="ChEBI" id="CHEBI:59789"/>
        <dbReference type="ChEBI" id="CHEBI:88221"/>
        <dbReference type="EC" id="2.1.1.320"/>
    </reaction>
</comment>
<dbReference type="EMBL" id="OX365767">
    <property type="protein sequence ID" value="CAI4034613.1"/>
    <property type="molecule type" value="Genomic_DNA"/>
</dbReference>
<dbReference type="GO" id="GO:0032259">
    <property type="term" value="P:methylation"/>
    <property type="evidence" value="ECO:0007669"/>
    <property type="project" value="UniProtKB-KW"/>
</dbReference>
<evidence type="ECO:0000313" key="8">
    <source>
        <dbReference type="EMBL" id="CAI4034613.1"/>
    </source>
</evidence>
<sequence length="401" mass="46674">MKKFFPIRIQVRLKSDYPLLSFEQLVSTNGIKQGQVGRISLRDYIEWQNFPYIMKRENFFTQKNPVSMGTKSDPLLFDNILDCDPLFSKCLAKWLLVNYKLNDYPYYDLNVVHIYTNLPQGIQICKNLMTYLKSTLSDNMFQKIKYFMVPLYKCDNIPPKILDGIPGSVSLVQDYPVSPNMLQKKFITEDPIHFLMLNDVIKYTTHDLVRYSSHDDTWQQCFVDINKNGEKSKIFDSSMDYSCKLALEQIFDDQSHIISDKELYIPTKLIEILMTIKNNIPQHRIFTVDTPQRSSPKIVSFLKSLFSPRSTGSSQVIQSCSDSILSDKRNERIYFMTNFLQLQNIYNEINSSSNSCEVEDMADFVEKWISPSERNRRPLSGEDKPQLKVIKNSSLAILHST</sequence>